<protein>
    <recommendedName>
        <fullName evidence="2">Teneurin-like YD-shell domain-containing protein</fullName>
    </recommendedName>
</protein>
<accession>A0ABW3E9N4</accession>
<evidence type="ECO:0000256" key="1">
    <source>
        <dbReference type="ARBA" id="ARBA00022737"/>
    </source>
</evidence>
<dbReference type="InterPro" id="IPR056823">
    <property type="entry name" value="TEN-like_YD-shell"/>
</dbReference>
<feature type="domain" description="Teneurin-like YD-shell" evidence="2">
    <location>
        <begin position="12"/>
        <end position="163"/>
    </location>
</feature>
<dbReference type="Gene3D" id="2.180.10.10">
    <property type="entry name" value="RHS repeat-associated core"/>
    <property type="match status" value="1"/>
</dbReference>
<proteinExistence type="predicted"/>
<keyword evidence="1" id="KW-0677">Repeat</keyword>
<sequence length="194" mass="20676">MDYGGGRVLAFGYDDLGRPTSDTLTNAGGATVAAMTYGYDLNDHVTGKKTTGLGGAQDNTYAYDHAGRLTSWTHDGVTVEYGWDASGNRVRAGNKTATYDARNRLLSDDDHTYSYSARGTLAGWTSSGLTERFTFDAFDRLISAGSAGYAYDSLDRVASRGSRTFTYAGLGDDVTSDGETRYARDSGGDVLGVE</sequence>
<name>A0ABW3E9N4_9ACTN</name>
<dbReference type="Proteomes" id="UP001597024">
    <property type="component" value="Unassembled WGS sequence"/>
</dbReference>
<evidence type="ECO:0000259" key="2">
    <source>
        <dbReference type="Pfam" id="PF25023"/>
    </source>
</evidence>
<organism evidence="3 4">
    <name type="scientific">Streptosporangium algeriense</name>
    <dbReference type="NCBI Taxonomy" id="1682748"/>
    <lineage>
        <taxon>Bacteria</taxon>
        <taxon>Bacillati</taxon>
        <taxon>Actinomycetota</taxon>
        <taxon>Actinomycetes</taxon>
        <taxon>Streptosporangiales</taxon>
        <taxon>Streptosporangiaceae</taxon>
        <taxon>Streptosporangium</taxon>
    </lineage>
</organism>
<feature type="non-terminal residue" evidence="3">
    <location>
        <position position="194"/>
    </location>
</feature>
<dbReference type="NCBIfam" id="TIGR01643">
    <property type="entry name" value="YD_repeat_2x"/>
    <property type="match status" value="1"/>
</dbReference>
<gene>
    <name evidence="3" type="ORF">ACFQ08_43940</name>
</gene>
<dbReference type="Pfam" id="PF25023">
    <property type="entry name" value="TEN_YD-shell"/>
    <property type="match status" value="1"/>
</dbReference>
<dbReference type="EMBL" id="JBHTHX010003275">
    <property type="protein sequence ID" value="MFD0891545.1"/>
    <property type="molecule type" value="Genomic_DNA"/>
</dbReference>
<dbReference type="InterPro" id="IPR006530">
    <property type="entry name" value="YD"/>
</dbReference>
<evidence type="ECO:0000313" key="3">
    <source>
        <dbReference type="EMBL" id="MFD0891545.1"/>
    </source>
</evidence>
<comment type="caution">
    <text evidence="3">The sequence shown here is derived from an EMBL/GenBank/DDBJ whole genome shotgun (WGS) entry which is preliminary data.</text>
</comment>
<evidence type="ECO:0000313" key="4">
    <source>
        <dbReference type="Proteomes" id="UP001597024"/>
    </source>
</evidence>
<keyword evidence="4" id="KW-1185">Reference proteome</keyword>
<reference evidence="4" key="1">
    <citation type="journal article" date="2019" name="Int. J. Syst. Evol. Microbiol.">
        <title>The Global Catalogue of Microorganisms (GCM) 10K type strain sequencing project: providing services to taxonomists for standard genome sequencing and annotation.</title>
        <authorList>
            <consortium name="The Broad Institute Genomics Platform"/>
            <consortium name="The Broad Institute Genome Sequencing Center for Infectious Disease"/>
            <person name="Wu L."/>
            <person name="Ma J."/>
        </authorList>
    </citation>
    <scope>NUCLEOTIDE SEQUENCE [LARGE SCALE GENOMIC DNA]</scope>
    <source>
        <strain evidence="4">CCUG 62974</strain>
    </source>
</reference>